<proteinExistence type="predicted"/>
<protein>
    <submittedName>
        <fullName evidence="1">Uncharacterized protein</fullName>
    </submittedName>
</protein>
<dbReference type="EMBL" id="RQVQ01000003">
    <property type="protein sequence ID" value="RRJ92788.1"/>
    <property type="molecule type" value="Genomic_DNA"/>
</dbReference>
<dbReference type="AlphaFoldDB" id="A0A3P3WEG3"/>
<sequence>MIITGEIKEVSKTSFTVGEKLVHQQLIRVEYTFYRFVTTICFAASEDFALPEDLNPLYNFEFDIRTKYIADKIYTDFFLKEITPVSKIGDDNFLIVVKTNFKKERMEVLKSEEIKGRIKHTVALFPEDKTNKKVFAYYWEDNAHLTEINQVDLLQLNCKSLPYKDKWINNVEVWRTVTNDNYIGSII</sequence>
<keyword evidence="2" id="KW-1185">Reference proteome</keyword>
<dbReference type="Proteomes" id="UP000275719">
    <property type="component" value="Unassembled WGS sequence"/>
</dbReference>
<reference evidence="1 2" key="1">
    <citation type="submission" date="2018-11" db="EMBL/GenBank/DDBJ databases">
        <title>Flavobacterium sp. nov., YIM 102701-2 draft genome.</title>
        <authorList>
            <person name="Li G."/>
            <person name="Jiang Y."/>
        </authorList>
    </citation>
    <scope>NUCLEOTIDE SEQUENCE [LARGE SCALE GENOMIC DNA]</scope>
    <source>
        <strain evidence="1 2">YIM 102701-2</strain>
    </source>
</reference>
<evidence type="ECO:0000313" key="2">
    <source>
        <dbReference type="Proteomes" id="UP000275719"/>
    </source>
</evidence>
<gene>
    <name evidence="1" type="ORF">EG240_01875</name>
</gene>
<evidence type="ECO:0000313" key="1">
    <source>
        <dbReference type="EMBL" id="RRJ92788.1"/>
    </source>
</evidence>
<accession>A0A3P3WEG3</accession>
<organism evidence="1 2">
    <name type="scientific">Paenimyroides tangerinum</name>
    <dbReference type="NCBI Taxonomy" id="2488728"/>
    <lineage>
        <taxon>Bacteria</taxon>
        <taxon>Pseudomonadati</taxon>
        <taxon>Bacteroidota</taxon>
        <taxon>Flavobacteriia</taxon>
        <taxon>Flavobacteriales</taxon>
        <taxon>Flavobacteriaceae</taxon>
        <taxon>Paenimyroides</taxon>
    </lineage>
</organism>
<comment type="caution">
    <text evidence="1">The sequence shown here is derived from an EMBL/GenBank/DDBJ whole genome shotgun (WGS) entry which is preliminary data.</text>
</comment>
<dbReference type="RefSeq" id="WP_125016834.1">
    <property type="nucleotide sequence ID" value="NZ_RQVQ01000003.1"/>
</dbReference>
<name>A0A3P3WEG3_9FLAO</name>
<dbReference type="OrthoDB" id="1335959at2"/>